<evidence type="ECO:0000256" key="4">
    <source>
        <dbReference type="ARBA" id="ARBA00022741"/>
    </source>
</evidence>
<dbReference type="InterPro" id="IPR003010">
    <property type="entry name" value="C-N_Hydrolase"/>
</dbReference>
<sequence length="462" mass="51439">MKLVWNLLLSKNSIIGLSKMSRVNISQKAIIAVCQMTATENKDANLKVCKDLITSAKKFNAQVIFLPEACDYVGKNKPQTIEMAEDVNGPTLSAYKELAKQHNVWLSLGGIHIKVDDKTVRNAHVLLNSNGEIEADYSKLHLFDVDYKEGNVHLKESSYCKPGTKLLPPVSTPAGNIGLSICYDLRFPEASVSLRMQGADILTYPSAFTFATGAAHWEPLLRARAIETQCYVVAAAQSGMHNEKRTSWGHAMIVDPWGAIVAQCSEGNNVAVAEVDHELLRKTRLSMPVLEHRRNDVYPSLKVHCVSQPQEDTESKQFQFGQVYVKGSGIFAQTHSSMAFTNKKCVVPGHVLVSPLRCVQRMSQLNPEEVADLFMLVHKVAPIIEKAFKGTSSTIVVQDGKDSGQTIEHVHVHILPRRPGDYLNNDDIYRDLAKHDKDDSTGRWRTEEEMAAEAKTLRPYFT</sequence>
<dbReference type="SUPFAM" id="SSF56317">
    <property type="entry name" value="Carbon-nitrogen hydrolase"/>
    <property type="match status" value="1"/>
</dbReference>
<dbReference type="PROSITE" id="PS01227">
    <property type="entry name" value="UPF0012"/>
    <property type="match status" value="1"/>
</dbReference>
<evidence type="ECO:0000256" key="6">
    <source>
        <dbReference type="ARBA" id="ARBA00023268"/>
    </source>
</evidence>
<dbReference type="CTD" id="38029"/>
<dbReference type="RefSeq" id="XP_026289383.1">
    <property type="nucleotide sequence ID" value="XM_026433598.2"/>
</dbReference>
<dbReference type="PANTHER" id="PTHR23088">
    <property type="entry name" value="NITRILASE-RELATED"/>
    <property type="match status" value="1"/>
</dbReference>
<dbReference type="PROSITE" id="PS00892">
    <property type="entry name" value="HIT_1"/>
    <property type="match status" value="1"/>
</dbReference>
<dbReference type="GO" id="GO:0047710">
    <property type="term" value="F:bis(5'-adenosyl)-triphosphatase activity"/>
    <property type="evidence" value="ECO:0007669"/>
    <property type="project" value="UniProtKB-EC"/>
</dbReference>
<dbReference type="Pfam" id="PF00795">
    <property type="entry name" value="CN_hydrolase"/>
    <property type="match status" value="1"/>
</dbReference>
<dbReference type="AlphaFoldDB" id="A0A6J1T7X9"/>
<dbReference type="Gene3D" id="3.30.428.10">
    <property type="entry name" value="HIT-like"/>
    <property type="match status" value="1"/>
</dbReference>
<dbReference type="PROSITE" id="PS51084">
    <property type="entry name" value="HIT_2"/>
    <property type="match status" value="1"/>
</dbReference>
<feature type="domain" description="CN hydrolase" evidence="15">
    <location>
        <begin position="29"/>
        <end position="277"/>
    </location>
</feature>
<comment type="cofactor">
    <cofactor evidence="1">
        <name>Mn(2+)</name>
        <dbReference type="ChEBI" id="CHEBI:29035"/>
    </cofactor>
</comment>
<keyword evidence="17" id="KW-1185">Reference proteome</keyword>
<dbReference type="InterPro" id="IPR036265">
    <property type="entry name" value="HIT-like_sf"/>
</dbReference>
<name>A0A6J1T7X9_FRAOC</name>
<evidence type="ECO:0000256" key="2">
    <source>
        <dbReference type="ARBA" id="ARBA00011881"/>
    </source>
</evidence>
<keyword evidence="6" id="KW-0511">Multifunctional enzyme</keyword>
<dbReference type="RefSeq" id="XP_026289384.1">
    <property type="nucleotide sequence ID" value="XM_026433599.2"/>
</dbReference>
<evidence type="ECO:0000313" key="19">
    <source>
        <dbReference type="RefSeq" id="XP_026289384.1"/>
    </source>
</evidence>
<dbReference type="GO" id="GO:0016811">
    <property type="term" value="F:hydrolase activity, acting on carbon-nitrogen (but not peptide) bonds, in linear amides"/>
    <property type="evidence" value="ECO:0007669"/>
    <property type="project" value="InterPro"/>
</dbReference>
<evidence type="ECO:0000256" key="8">
    <source>
        <dbReference type="ARBA" id="ARBA00057461"/>
    </source>
</evidence>
<dbReference type="EC" id="3.6.1.29" evidence="3"/>
<comment type="similarity">
    <text evidence="9">In the N-terminal section; belongs to the UPF0012 family.</text>
</comment>
<dbReference type="SUPFAM" id="SSF54197">
    <property type="entry name" value="HIT-like"/>
    <property type="match status" value="1"/>
</dbReference>
<dbReference type="InterPro" id="IPR036526">
    <property type="entry name" value="C-N_Hydrolase_sf"/>
</dbReference>
<evidence type="ECO:0000256" key="7">
    <source>
        <dbReference type="ARBA" id="ARBA00047780"/>
    </source>
</evidence>
<comment type="catalytic activity">
    <reaction evidence="7">
        <text>P(1),P(3)-bis(5'-adenosyl) triphosphate + H2O = AMP + ADP + 2 H(+)</text>
        <dbReference type="Rhea" id="RHEA:13893"/>
        <dbReference type="ChEBI" id="CHEBI:15377"/>
        <dbReference type="ChEBI" id="CHEBI:15378"/>
        <dbReference type="ChEBI" id="CHEBI:58529"/>
        <dbReference type="ChEBI" id="CHEBI:456215"/>
        <dbReference type="ChEBI" id="CHEBI:456216"/>
        <dbReference type="EC" id="3.6.1.29"/>
    </reaction>
</comment>
<dbReference type="FunFam" id="3.60.110.10:FF:000005">
    <property type="entry name" value="nitrilase homolog 1 isoform X1"/>
    <property type="match status" value="1"/>
</dbReference>
<evidence type="ECO:0000313" key="17">
    <source>
        <dbReference type="Proteomes" id="UP000504606"/>
    </source>
</evidence>
<feature type="site" description="Important for induction of apoptosis" evidence="13">
    <location>
        <position position="429"/>
    </location>
</feature>
<protein>
    <recommendedName>
        <fullName evidence="10">Nitrilase and fragile histidine triad fusion protein NitFhit</fullName>
        <ecNumber evidence="3">3.6.1.29</ecNumber>
    </recommendedName>
</protein>
<evidence type="ECO:0000256" key="10">
    <source>
        <dbReference type="ARBA" id="ARBA00069577"/>
    </source>
</evidence>
<keyword evidence="4" id="KW-0547">Nucleotide-binding</keyword>
<feature type="short sequence motif" description="Histidine triad motif" evidence="14">
    <location>
        <begin position="409"/>
        <end position="413"/>
    </location>
</feature>
<reference evidence="18 19" key="1">
    <citation type="submission" date="2025-04" db="UniProtKB">
        <authorList>
            <consortium name="RefSeq"/>
        </authorList>
    </citation>
    <scope>IDENTIFICATION</scope>
    <source>
        <tissue evidence="18 19">Whole organism</tissue>
    </source>
</reference>
<evidence type="ECO:0000256" key="14">
    <source>
        <dbReference type="PROSITE-ProRule" id="PRU00464"/>
    </source>
</evidence>
<feature type="active site" description="Tele-AMP-histidine intermediate" evidence="11">
    <location>
        <position position="411"/>
    </location>
</feature>
<dbReference type="CDD" id="cd01275">
    <property type="entry name" value="FHIT"/>
    <property type="match status" value="1"/>
</dbReference>
<dbReference type="InterPro" id="IPR001110">
    <property type="entry name" value="UPF0012_CS"/>
</dbReference>
<feature type="binding site" evidence="12">
    <location>
        <position position="342"/>
    </location>
    <ligand>
        <name>substrate</name>
    </ligand>
</feature>
<feature type="binding site" evidence="12">
    <location>
        <position position="413"/>
    </location>
    <ligand>
        <name>substrate</name>
    </ligand>
</feature>
<feature type="domain" description="HIT" evidence="16">
    <location>
        <begin position="316"/>
        <end position="424"/>
    </location>
</feature>
<dbReference type="PROSITE" id="PS50263">
    <property type="entry name" value="CN_HYDROLASE"/>
    <property type="match status" value="1"/>
</dbReference>
<dbReference type="PANTHER" id="PTHR23088:SF27">
    <property type="entry name" value="DEAMINATED GLUTATHIONE AMIDASE"/>
    <property type="match status" value="1"/>
</dbReference>
<keyword evidence="5" id="KW-0378">Hydrolase</keyword>
<dbReference type="Pfam" id="PF01230">
    <property type="entry name" value="HIT"/>
    <property type="match status" value="1"/>
</dbReference>
<dbReference type="KEGG" id="foc:113214286"/>
<evidence type="ECO:0000256" key="5">
    <source>
        <dbReference type="ARBA" id="ARBA00022801"/>
    </source>
</evidence>
<dbReference type="OrthoDB" id="680339at2759"/>
<dbReference type="InterPro" id="IPR039383">
    <property type="entry name" value="FHIT"/>
</dbReference>
<dbReference type="Gene3D" id="3.60.110.10">
    <property type="entry name" value="Carbon-nitrogen hydrolase"/>
    <property type="match status" value="1"/>
</dbReference>
<evidence type="ECO:0000256" key="11">
    <source>
        <dbReference type="PIRSR" id="PIRSR639383-1"/>
    </source>
</evidence>
<evidence type="ECO:0000259" key="15">
    <source>
        <dbReference type="PROSITE" id="PS50263"/>
    </source>
</evidence>
<accession>A0A6J1T7X9</accession>
<dbReference type="InterPro" id="IPR011146">
    <property type="entry name" value="HIT-like"/>
</dbReference>
<comment type="function">
    <text evidence="8">Cleaves A-5'-PPP-5'A to yield AMP and ADP.</text>
</comment>
<feature type="binding site" evidence="12">
    <location>
        <position position="398"/>
    </location>
    <ligand>
        <name>substrate</name>
    </ligand>
</feature>
<evidence type="ECO:0000313" key="18">
    <source>
        <dbReference type="RefSeq" id="XP_026289383.1"/>
    </source>
</evidence>
<evidence type="ECO:0000256" key="3">
    <source>
        <dbReference type="ARBA" id="ARBA00012377"/>
    </source>
</evidence>
<evidence type="ECO:0000256" key="1">
    <source>
        <dbReference type="ARBA" id="ARBA00001936"/>
    </source>
</evidence>
<evidence type="ECO:0000256" key="13">
    <source>
        <dbReference type="PIRSR" id="PIRSR639383-3"/>
    </source>
</evidence>
<proteinExistence type="inferred from homology"/>
<evidence type="ECO:0000256" key="12">
    <source>
        <dbReference type="PIRSR" id="PIRSR639383-2"/>
    </source>
</evidence>
<dbReference type="InterPro" id="IPR045254">
    <property type="entry name" value="Nit1/2_C-N_Hydrolase"/>
</dbReference>
<dbReference type="CDD" id="cd07572">
    <property type="entry name" value="nit"/>
    <property type="match status" value="1"/>
</dbReference>
<dbReference type="FunFam" id="3.30.428.10:FF:000011">
    <property type="entry name" value="Fragile histidine triad"/>
    <property type="match status" value="1"/>
</dbReference>
<dbReference type="GO" id="GO:0000166">
    <property type="term" value="F:nucleotide binding"/>
    <property type="evidence" value="ECO:0007669"/>
    <property type="project" value="UniProtKB-KW"/>
</dbReference>
<organism evidence="17 18">
    <name type="scientific">Frankliniella occidentalis</name>
    <name type="common">Western flower thrips</name>
    <name type="synonym">Euthrips occidentalis</name>
    <dbReference type="NCBI Taxonomy" id="133901"/>
    <lineage>
        <taxon>Eukaryota</taxon>
        <taxon>Metazoa</taxon>
        <taxon>Ecdysozoa</taxon>
        <taxon>Arthropoda</taxon>
        <taxon>Hexapoda</taxon>
        <taxon>Insecta</taxon>
        <taxon>Pterygota</taxon>
        <taxon>Neoptera</taxon>
        <taxon>Paraneoptera</taxon>
        <taxon>Thysanoptera</taxon>
        <taxon>Terebrantia</taxon>
        <taxon>Thripoidea</taxon>
        <taxon>Thripidae</taxon>
        <taxon>Frankliniella</taxon>
    </lineage>
</organism>
<comment type="subunit">
    <text evidence="2">Homotetramer.</text>
</comment>
<evidence type="ECO:0000256" key="9">
    <source>
        <dbReference type="ARBA" id="ARBA00061127"/>
    </source>
</evidence>
<dbReference type="Proteomes" id="UP000504606">
    <property type="component" value="Unplaced"/>
</dbReference>
<dbReference type="GeneID" id="113214286"/>
<gene>
    <name evidence="18 19" type="primary">LOC113214286</name>
</gene>
<evidence type="ECO:0000259" key="16">
    <source>
        <dbReference type="PROSITE" id="PS51084"/>
    </source>
</evidence>
<dbReference type="InterPro" id="IPR019808">
    <property type="entry name" value="Histidine_triad_CS"/>
</dbReference>